<evidence type="ECO:0000256" key="1">
    <source>
        <dbReference type="SAM" id="SignalP"/>
    </source>
</evidence>
<accession>A0A2V3TSM6</accession>
<reference evidence="3 4" key="1">
    <citation type="submission" date="2018-05" db="EMBL/GenBank/DDBJ databases">
        <title>Genomic Encyclopedia of Type Strains, Phase IV (KMG-IV): sequencing the most valuable type-strain genomes for metagenomic binning, comparative biology and taxonomic classification.</title>
        <authorList>
            <person name="Goeker M."/>
        </authorList>
    </citation>
    <scope>NUCLEOTIDE SEQUENCE [LARGE SCALE GENOMIC DNA]</scope>
    <source>
        <strain evidence="3 4">DSM 6462</strain>
    </source>
</reference>
<keyword evidence="1" id="KW-0732">Signal</keyword>
<gene>
    <name evidence="3" type="ORF">C7450_12139</name>
</gene>
<dbReference type="AlphaFoldDB" id="A0A2V3TSM6"/>
<name>A0A2V3TSM6_9HYPH</name>
<evidence type="ECO:0000313" key="4">
    <source>
        <dbReference type="Proteomes" id="UP000248021"/>
    </source>
</evidence>
<dbReference type="Pfam" id="PF20208">
    <property type="entry name" value="ARPP-1"/>
    <property type="match status" value="2"/>
</dbReference>
<feature type="chain" id="PRO_5015907049" description="ARG and Rhodanese-Phosphatase-superfamily-associated domain-containing protein" evidence="1">
    <location>
        <begin position="29"/>
        <end position="490"/>
    </location>
</feature>
<dbReference type="EMBL" id="QJJK01000021">
    <property type="protein sequence ID" value="PXW51148.1"/>
    <property type="molecule type" value="Genomic_DNA"/>
</dbReference>
<keyword evidence="4" id="KW-1185">Reference proteome</keyword>
<feature type="domain" description="ARG and Rhodanese-Phosphatase-superfamily-associated" evidence="2">
    <location>
        <begin position="239"/>
        <end position="315"/>
    </location>
</feature>
<comment type="caution">
    <text evidence="3">The sequence shown here is derived from an EMBL/GenBank/DDBJ whole genome shotgun (WGS) entry which is preliminary data.</text>
</comment>
<organism evidence="3 4">
    <name type="scientific">Chelatococcus asaccharovorans</name>
    <dbReference type="NCBI Taxonomy" id="28210"/>
    <lineage>
        <taxon>Bacteria</taxon>
        <taxon>Pseudomonadati</taxon>
        <taxon>Pseudomonadota</taxon>
        <taxon>Alphaproteobacteria</taxon>
        <taxon>Hyphomicrobiales</taxon>
        <taxon>Chelatococcaceae</taxon>
        <taxon>Chelatococcus</taxon>
    </lineage>
</organism>
<dbReference type="RefSeq" id="WP_068184800.1">
    <property type="nucleotide sequence ID" value="NZ_JAHBRY010000004.1"/>
</dbReference>
<feature type="signal peptide" evidence="1">
    <location>
        <begin position="1"/>
        <end position="28"/>
    </location>
</feature>
<proteinExistence type="predicted"/>
<protein>
    <recommendedName>
        <fullName evidence="2">ARG and Rhodanese-Phosphatase-superfamily-associated domain-containing protein</fullName>
    </recommendedName>
</protein>
<evidence type="ECO:0000259" key="2">
    <source>
        <dbReference type="Pfam" id="PF20208"/>
    </source>
</evidence>
<sequence>MHNTKRIFSLAAGSALIAILLSATSASAYTVSAPTTYGNISVYLIHGSSNDKVRLNTLDRALENGEARVTVSEAGVRVQNFSDTAVFVPFGTVLKGGVQDQVAGADMIVPPHSEPLDLPTFCVDPFRAQPRAGESEGLLVGIGTTMPSLTAKLIMLTSPASLDTGPNLRWLGVWWSLDAIKARLSSRFGHPLTPAKPASWTLTDSPNPSTQLRDRTGAWVNGLALDLDDASLAGAERPITAALAPLANSSPDIVGAAFVINGHWIGTQINSSHALFAMIWPSLLRGHVIESLVEEGKVQVPVPTASEIAATIDQPFEPAQGQAVSGIHRKRYEGPRYGRLLMLGRDDIAERRIAGFLNAYEPRQDQAAGGMTIFDRGSSMMTRIIAGGQVVQTTLLPKRDPAIAAADPAELILSMLTASQIDGRALPPLQETPYLTRRTVLDPMTGHNHDVWSVAAPAPDARRADGATTAQWSDDGRRLPLAGRREALFN</sequence>
<evidence type="ECO:0000313" key="3">
    <source>
        <dbReference type="EMBL" id="PXW51148.1"/>
    </source>
</evidence>
<feature type="domain" description="ARG and Rhodanese-Phosphatase-superfamily-associated" evidence="2">
    <location>
        <begin position="29"/>
        <end position="124"/>
    </location>
</feature>
<dbReference type="OrthoDB" id="9796904at2"/>
<dbReference type="InterPro" id="IPR046699">
    <property type="entry name" value="ARPP-1"/>
</dbReference>
<dbReference type="Proteomes" id="UP000248021">
    <property type="component" value="Unassembled WGS sequence"/>
</dbReference>